<proteinExistence type="predicted"/>
<dbReference type="PANTHER" id="PTHR33591:SF2">
    <property type="entry name" value="BETA-CAROTENE ISOMERASE D27"/>
    <property type="match status" value="1"/>
</dbReference>
<comment type="caution">
    <text evidence="1">The sequence shown here is derived from an EMBL/GenBank/DDBJ whole genome shotgun (WGS) entry which is preliminary data.</text>
</comment>
<protein>
    <submittedName>
        <fullName evidence="1">Uncharacterized protein</fullName>
    </submittedName>
</protein>
<reference evidence="1 2" key="1">
    <citation type="journal article" date="2023" name="Plants (Basel)">
        <title>Bridging the Gap: Combining Genomics and Transcriptomics Approaches to Understand Stylosanthes scabra, an Orphan Legume from the Brazilian Caatinga.</title>
        <authorList>
            <person name="Ferreira-Neto J.R.C."/>
            <person name="da Silva M.D."/>
            <person name="Binneck E."/>
            <person name="de Melo N.F."/>
            <person name="da Silva R.H."/>
            <person name="de Melo A.L.T.M."/>
            <person name="Pandolfi V."/>
            <person name="Bustamante F.O."/>
            <person name="Brasileiro-Vidal A.C."/>
            <person name="Benko-Iseppon A.M."/>
        </authorList>
    </citation>
    <scope>NUCLEOTIDE SEQUENCE [LARGE SCALE GENOMIC DNA]</scope>
    <source>
        <tissue evidence="1">Leaves</tissue>
    </source>
</reference>
<dbReference type="PANTHER" id="PTHR33591">
    <property type="entry name" value="BETA-CAROTENE ISOMERASE D27"/>
    <property type="match status" value="1"/>
</dbReference>
<sequence length="157" mass="17476">MKALGLVGARAPTGFPSSFHEPNHNRFRNNPFCVSSSSSSKTVQEQVNTVVLKSEYKPGVFDDLFLNLFRNKLVQEVGWDSQKPGYDGLIEVVNRLMMKGKTNSDTIEAAVRVLRALFPPFLLELYKMLIAPLGRGKIAAMMVGESDQIPLLFFSPI</sequence>
<gene>
    <name evidence="1" type="ORF">PIB30_036204</name>
</gene>
<dbReference type="InterPro" id="IPR038938">
    <property type="entry name" value="D27-like"/>
</dbReference>
<evidence type="ECO:0000313" key="1">
    <source>
        <dbReference type="EMBL" id="MED6134352.1"/>
    </source>
</evidence>
<accession>A0ABU6SDH2</accession>
<dbReference type="Proteomes" id="UP001341840">
    <property type="component" value="Unassembled WGS sequence"/>
</dbReference>
<organism evidence="1 2">
    <name type="scientific">Stylosanthes scabra</name>
    <dbReference type="NCBI Taxonomy" id="79078"/>
    <lineage>
        <taxon>Eukaryota</taxon>
        <taxon>Viridiplantae</taxon>
        <taxon>Streptophyta</taxon>
        <taxon>Embryophyta</taxon>
        <taxon>Tracheophyta</taxon>
        <taxon>Spermatophyta</taxon>
        <taxon>Magnoliopsida</taxon>
        <taxon>eudicotyledons</taxon>
        <taxon>Gunneridae</taxon>
        <taxon>Pentapetalae</taxon>
        <taxon>rosids</taxon>
        <taxon>fabids</taxon>
        <taxon>Fabales</taxon>
        <taxon>Fabaceae</taxon>
        <taxon>Papilionoideae</taxon>
        <taxon>50 kb inversion clade</taxon>
        <taxon>dalbergioids sensu lato</taxon>
        <taxon>Dalbergieae</taxon>
        <taxon>Pterocarpus clade</taxon>
        <taxon>Stylosanthes</taxon>
    </lineage>
</organism>
<name>A0ABU6SDH2_9FABA</name>
<keyword evidence="2" id="KW-1185">Reference proteome</keyword>
<evidence type="ECO:0000313" key="2">
    <source>
        <dbReference type="Proteomes" id="UP001341840"/>
    </source>
</evidence>
<dbReference type="EMBL" id="JASCZI010060591">
    <property type="protein sequence ID" value="MED6134352.1"/>
    <property type="molecule type" value="Genomic_DNA"/>
</dbReference>